<dbReference type="InterPro" id="IPR042098">
    <property type="entry name" value="TauD-like_sf"/>
</dbReference>
<dbReference type="AlphaFoldDB" id="A0A5J6HDH5"/>
<protein>
    <recommendedName>
        <fullName evidence="4">TauD/TfdA-like domain-containing protein</fullName>
    </recommendedName>
</protein>
<proteinExistence type="predicted"/>
<comment type="cofactor">
    <cofactor evidence="1">
        <name>Fe(2+)</name>
        <dbReference type="ChEBI" id="CHEBI:29033"/>
    </cofactor>
</comment>
<dbReference type="Pfam" id="PF02668">
    <property type="entry name" value="TauD"/>
    <property type="match status" value="1"/>
</dbReference>
<dbReference type="Proteomes" id="UP000326553">
    <property type="component" value="Chromosome"/>
</dbReference>
<organism evidence="5 6">
    <name type="scientific">Streptomyces alboniger</name>
    <dbReference type="NCBI Taxonomy" id="132473"/>
    <lineage>
        <taxon>Bacteria</taxon>
        <taxon>Bacillati</taxon>
        <taxon>Actinomycetota</taxon>
        <taxon>Actinomycetes</taxon>
        <taxon>Kitasatosporales</taxon>
        <taxon>Streptomycetaceae</taxon>
        <taxon>Streptomyces</taxon>
        <taxon>Streptomyces aurantiacus group</taxon>
    </lineage>
</organism>
<dbReference type="InterPro" id="IPR050411">
    <property type="entry name" value="AlphaKG_dependent_hydroxylases"/>
</dbReference>
<feature type="domain" description="TauD/TfdA-like" evidence="4">
    <location>
        <begin position="38"/>
        <end position="313"/>
    </location>
</feature>
<dbReference type="PANTHER" id="PTHR10696:SF21">
    <property type="entry name" value="TAUD_TFDA-LIKE DOMAIN-CONTAINING PROTEIN"/>
    <property type="match status" value="1"/>
</dbReference>
<dbReference type="PANTHER" id="PTHR10696">
    <property type="entry name" value="GAMMA-BUTYROBETAINE HYDROXYLASE-RELATED"/>
    <property type="match status" value="1"/>
</dbReference>
<dbReference type="KEGG" id="salw:CP975_03190"/>
<dbReference type="Gene3D" id="3.60.130.10">
    <property type="entry name" value="Clavaminate synthase-like"/>
    <property type="match status" value="1"/>
</dbReference>
<keyword evidence="2" id="KW-0560">Oxidoreductase</keyword>
<dbReference type="SUPFAM" id="SSF51197">
    <property type="entry name" value="Clavaminate synthase-like"/>
    <property type="match status" value="1"/>
</dbReference>
<gene>
    <name evidence="5" type="ORF">CP975_03190</name>
</gene>
<evidence type="ECO:0000313" key="5">
    <source>
        <dbReference type="EMBL" id="QEV16640.1"/>
    </source>
</evidence>
<dbReference type="GO" id="GO:0016491">
    <property type="term" value="F:oxidoreductase activity"/>
    <property type="evidence" value="ECO:0007669"/>
    <property type="project" value="UniProtKB-KW"/>
</dbReference>
<dbReference type="InterPro" id="IPR003819">
    <property type="entry name" value="TauD/TfdA-like"/>
</dbReference>
<name>A0A5J6HDH5_STRAD</name>
<evidence type="ECO:0000256" key="2">
    <source>
        <dbReference type="ARBA" id="ARBA00023002"/>
    </source>
</evidence>
<reference evidence="5 6" key="1">
    <citation type="submission" date="2017-09" db="EMBL/GenBank/DDBJ databases">
        <authorList>
            <person name="Lee N."/>
            <person name="Cho B.-K."/>
        </authorList>
    </citation>
    <scope>NUCLEOTIDE SEQUENCE [LARGE SCALE GENOMIC DNA]</scope>
    <source>
        <strain evidence="5 6">ATCC 12461</strain>
    </source>
</reference>
<keyword evidence="6" id="KW-1185">Reference proteome</keyword>
<evidence type="ECO:0000256" key="1">
    <source>
        <dbReference type="ARBA" id="ARBA00001954"/>
    </source>
</evidence>
<dbReference type="EMBL" id="CP023695">
    <property type="protein sequence ID" value="QEV16640.1"/>
    <property type="molecule type" value="Genomic_DNA"/>
</dbReference>
<evidence type="ECO:0000256" key="3">
    <source>
        <dbReference type="ARBA" id="ARBA00023004"/>
    </source>
</evidence>
<accession>A0A5J6HDH5</accession>
<evidence type="ECO:0000259" key="4">
    <source>
        <dbReference type="Pfam" id="PF02668"/>
    </source>
</evidence>
<dbReference type="RefSeq" id="WP_055529005.1">
    <property type="nucleotide sequence ID" value="NZ_CP023695.1"/>
</dbReference>
<keyword evidence="3" id="KW-0408">Iron</keyword>
<sequence length="331" mass="37458">MKLQIGRATTTRVSTENLVRRTSTHEGRLHVITATGASDLAEWIAHNKAEVETLHAQTGALLFRGFSVPTEAEFAPVVQAFSGGTPYMIEDQNSHNQFVTDGEDVWFHNDYCDRAKWPRYLIFWCELTNASGGETPFVDTTRVYQQLPARIRDRFEAEGWILQRRFHSGIGVDAKGYFKTEDTGEILRQLALLDAFDVRWDGDVLTGFSVRFAPSFEHPALGIKVWGNNITFSNIAMVEQTIREQLLSDYATDELPVNTFWGDGAPISARDMATLRDIYLTNEVSFEWQEGDVLLIDNIRCVHGRRPILAPQRVNVGVCEFYHRVNALALS</sequence>
<evidence type="ECO:0000313" key="6">
    <source>
        <dbReference type="Proteomes" id="UP000326553"/>
    </source>
</evidence>
<dbReference type="OrthoDB" id="9769888at2"/>